<proteinExistence type="predicted"/>
<dbReference type="EMBL" id="GBRH01169459">
    <property type="protein sequence ID" value="JAE28437.1"/>
    <property type="molecule type" value="Transcribed_RNA"/>
</dbReference>
<reference evidence="1" key="2">
    <citation type="journal article" date="2015" name="Data Brief">
        <title>Shoot transcriptome of the giant reed, Arundo donax.</title>
        <authorList>
            <person name="Barrero R.A."/>
            <person name="Guerrero F.D."/>
            <person name="Moolhuijzen P."/>
            <person name="Goolsby J.A."/>
            <person name="Tidwell J."/>
            <person name="Bellgard S.E."/>
            <person name="Bellgard M.I."/>
        </authorList>
    </citation>
    <scope>NUCLEOTIDE SEQUENCE</scope>
    <source>
        <tissue evidence="1">Shoot tissue taken approximately 20 cm above the soil surface</tissue>
    </source>
</reference>
<name>A0A0A9GV67_ARUDO</name>
<accession>A0A0A9GV67</accession>
<sequence length="48" mass="5635">MICLVSSHNCLWINLHIECLYHLCVVCSFQYCDTVLINMLFKSKTLLK</sequence>
<organism evidence="1">
    <name type="scientific">Arundo donax</name>
    <name type="common">Giant reed</name>
    <name type="synonym">Donax arundinaceus</name>
    <dbReference type="NCBI Taxonomy" id="35708"/>
    <lineage>
        <taxon>Eukaryota</taxon>
        <taxon>Viridiplantae</taxon>
        <taxon>Streptophyta</taxon>
        <taxon>Embryophyta</taxon>
        <taxon>Tracheophyta</taxon>
        <taxon>Spermatophyta</taxon>
        <taxon>Magnoliopsida</taxon>
        <taxon>Liliopsida</taxon>
        <taxon>Poales</taxon>
        <taxon>Poaceae</taxon>
        <taxon>PACMAD clade</taxon>
        <taxon>Arundinoideae</taxon>
        <taxon>Arundineae</taxon>
        <taxon>Arundo</taxon>
    </lineage>
</organism>
<dbReference type="AlphaFoldDB" id="A0A0A9GV67"/>
<protein>
    <submittedName>
        <fullName evidence="1">Uncharacterized protein</fullName>
    </submittedName>
</protein>
<evidence type="ECO:0000313" key="1">
    <source>
        <dbReference type="EMBL" id="JAE28437.1"/>
    </source>
</evidence>
<reference evidence="1" key="1">
    <citation type="submission" date="2014-09" db="EMBL/GenBank/DDBJ databases">
        <authorList>
            <person name="Magalhaes I.L.F."/>
            <person name="Oliveira U."/>
            <person name="Santos F.R."/>
            <person name="Vidigal T.H.D.A."/>
            <person name="Brescovit A.D."/>
            <person name="Santos A.J."/>
        </authorList>
    </citation>
    <scope>NUCLEOTIDE SEQUENCE</scope>
    <source>
        <tissue evidence="1">Shoot tissue taken approximately 20 cm above the soil surface</tissue>
    </source>
</reference>